<dbReference type="Proteomes" id="UP000622245">
    <property type="component" value="Unassembled WGS sequence"/>
</dbReference>
<proteinExistence type="predicted"/>
<sequence>MSRGDTHGTSVNRASDRPRAAMSALTEPTPQPPTRPPAGLPAFVLALASAPAGAGPGGVDPPPAAAEGPPSVAPLLHGRTVAPVDLHAAGRPVQRGPPPPQQLLITQSPTRR</sequence>
<dbReference type="EMBL" id="JAEVHL010000116">
    <property type="protein sequence ID" value="MBM0277683.1"/>
    <property type="molecule type" value="Genomic_DNA"/>
</dbReference>
<reference evidence="2 3" key="1">
    <citation type="submission" date="2021-01" db="EMBL/GenBank/DDBJ databases">
        <title>Draft genome sequence of Micromonospora sp. strain STR1s_6.</title>
        <authorList>
            <person name="Karlyshev A."/>
            <person name="Jawad R."/>
        </authorList>
    </citation>
    <scope>NUCLEOTIDE SEQUENCE [LARGE SCALE GENOMIC DNA]</scope>
    <source>
        <strain evidence="2 3">STR1S-6</strain>
    </source>
</reference>
<evidence type="ECO:0000256" key="1">
    <source>
        <dbReference type="SAM" id="MobiDB-lite"/>
    </source>
</evidence>
<accession>A0ABS1YJT6</accession>
<feature type="region of interest" description="Disordered" evidence="1">
    <location>
        <begin position="1"/>
        <end position="112"/>
    </location>
</feature>
<organism evidence="2 3">
    <name type="scientific">Micromonospora tarensis</name>
    <dbReference type="NCBI Taxonomy" id="2806100"/>
    <lineage>
        <taxon>Bacteria</taxon>
        <taxon>Bacillati</taxon>
        <taxon>Actinomycetota</taxon>
        <taxon>Actinomycetes</taxon>
        <taxon>Micromonosporales</taxon>
        <taxon>Micromonosporaceae</taxon>
        <taxon>Micromonospora</taxon>
    </lineage>
</organism>
<evidence type="ECO:0000313" key="3">
    <source>
        <dbReference type="Proteomes" id="UP000622245"/>
    </source>
</evidence>
<comment type="caution">
    <text evidence="2">The sequence shown here is derived from an EMBL/GenBank/DDBJ whole genome shotgun (WGS) entry which is preliminary data.</text>
</comment>
<feature type="compositionally biased region" description="Low complexity" evidence="1">
    <location>
        <begin position="65"/>
        <end position="74"/>
    </location>
</feature>
<gene>
    <name evidence="2" type="ORF">JM949_21020</name>
</gene>
<dbReference type="RefSeq" id="WP_203150100.1">
    <property type="nucleotide sequence ID" value="NZ_JAEVHL010000116.1"/>
</dbReference>
<protein>
    <submittedName>
        <fullName evidence="2">Uncharacterized protein</fullName>
    </submittedName>
</protein>
<keyword evidence="3" id="KW-1185">Reference proteome</keyword>
<feature type="compositionally biased region" description="Low complexity" evidence="1">
    <location>
        <begin position="40"/>
        <end position="53"/>
    </location>
</feature>
<evidence type="ECO:0000313" key="2">
    <source>
        <dbReference type="EMBL" id="MBM0277683.1"/>
    </source>
</evidence>
<feature type="compositionally biased region" description="Polar residues" evidence="1">
    <location>
        <begin position="103"/>
        <end position="112"/>
    </location>
</feature>
<feature type="compositionally biased region" description="Pro residues" evidence="1">
    <location>
        <begin position="29"/>
        <end position="39"/>
    </location>
</feature>
<name>A0ABS1YJT6_9ACTN</name>